<dbReference type="Gene3D" id="3.40.630.10">
    <property type="entry name" value="Zn peptidases"/>
    <property type="match status" value="1"/>
</dbReference>
<feature type="binding site" evidence="2">
    <location>
        <position position="370"/>
    </location>
    <ligand>
        <name>Mn(2+)</name>
        <dbReference type="ChEBI" id="CHEBI:29035"/>
        <label>2</label>
    </ligand>
</feature>
<dbReference type="NCBIfam" id="TIGR01891">
    <property type="entry name" value="amidohydrolases"/>
    <property type="match status" value="1"/>
</dbReference>
<keyword evidence="4" id="KW-1185">Reference proteome</keyword>
<protein>
    <submittedName>
        <fullName evidence="3">Amidohydrolase</fullName>
        <ecNumber evidence="3">3.5.1.32</ecNumber>
    </submittedName>
</protein>
<dbReference type="CDD" id="cd03886">
    <property type="entry name" value="M20_Acy1"/>
    <property type="match status" value="1"/>
</dbReference>
<dbReference type="Proteomes" id="UP000002221">
    <property type="component" value="Chromosome"/>
</dbReference>
<accession>D0MEZ6</accession>
<dbReference type="PIRSF" id="PIRSF005962">
    <property type="entry name" value="Pept_M20D_amidohydro"/>
    <property type="match status" value="1"/>
</dbReference>
<dbReference type="RefSeq" id="WP_012843058.1">
    <property type="nucleotide sequence ID" value="NC_013501.1"/>
</dbReference>
<dbReference type="InterPro" id="IPR036264">
    <property type="entry name" value="Bact_exopeptidase_dim_dom"/>
</dbReference>
<dbReference type="AlphaFoldDB" id="D0MEZ6"/>
<keyword evidence="1 3" id="KW-0378">Hydrolase</keyword>
<feature type="binding site" evidence="2">
    <location>
        <position position="170"/>
    </location>
    <ligand>
        <name>Mn(2+)</name>
        <dbReference type="ChEBI" id="CHEBI:29035"/>
        <label>2</label>
    </ligand>
</feature>
<feature type="binding site" evidence="2">
    <location>
        <position position="139"/>
    </location>
    <ligand>
        <name>Mn(2+)</name>
        <dbReference type="ChEBI" id="CHEBI:29035"/>
        <label>2</label>
    </ligand>
</feature>
<dbReference type="EC" id="3.5.1.32" evidence="3"/>
<keyword evidence="2" id="KW-0479">Metal-binding</keyword>
<dbReference type="InterPro" id="IPR002933">
    <property type="entry name" value="Peptidase_M20"/>
</dbReference>
<comment type="cofactor">
    <cofactor evidence="2">
        <name>Mn(2+)</name>
        <dbReference type="ChEBI" id="CHEBI:29035"/>
    </cofactor>
    <text evidence="2">The Mn(2+) ion enhances activity.</text>
</comment>
<evidence type="ECO:0000256" key="2">
    <source>
        <dbReference type="PIRSR" id="PIRSR005962-1"/>
    </source>
</evidence>
<reference evidence="3 4" key="1">
    <citation type="journal article" date="2009" name="Stand. Genomic Sci.">
        <title>Complete genome sequence of Rhodothermus marinus type strain (R-10).</title>
        <authorList>
            <person name="Nolan M."/>
            <person name="Tindall B.J."/>
            <person name="Pomrenke H."/>
            <person name="Lapidus A."/>
            <person name="Copeland A."/>
            <person name="Glavina Del Rio T."/>
            <person name="Lucas S."/>
            <person name="Chen F."/>
            <person name="Tice H."/>
            <person name="Cheng J.F."/>
            <person name="Saunders E."/>
            <person name="Han C."/>
            <person name="Bruce D."/>
            <person name="Goodwin L."/>
            <person name="Chain P."/>
            <person name="Pitluck S."/>
            <person name="Ovchinikova G."/>
            <person name="Pati A."/>
            <person name="Ivanova N."/>
            <person name="Mavromatis K."/>
            <person name="Chen A."/>
            <person name="Palaniappan K."/>
            <person name="Land M."/>
            <person name="Hauser L."/>
            <person name="Chang Y.J."/>
            <person name="Jeffries C.D."/>
            <person name="Brettin T."/>
            <person name="Goker M."/>
            <person name="Bristow J."/>
            <person name="Eisen J.A."/>
            <person name="Markowitz V."/>
            <person name="Hugenholtz P."/>
            <person name="Kyrpides N.C."/>
            <person name="Klenk H.P."/>
            <person name="Detter J.C."/>
        </authorList>
    </citation>
    <scope>NUCLEOTIDE SEQUENCE [LARGE SCALE GENOMIC DNA]</scope>
    <source>
        <strain evidence="4">ATCC 43812 / DSM 4252 / R-10</strain>
    </source>
</reference>
<dbReference type="GO" id="GO:0047980">
    <property type="term" value="F:hippurate hydrolase activity"/>
    <property type="evidence" value="ECO:0007669"/>
    <property type="project" value="UniProtKB-EC"/>
</dbReference>
<dbReference type="HOGENOM" id="CLU_023257_0_1_10"/>
<sequence length="400" mass="43948">MLREIQALSEEIFPEVVRLRRTIHANPELAFEEYETARLVVETLQPLGLELQTGVARTGVVATLRGAESGPTVLLRADMDALPIPEENDFDFRSRNPGKMHACGHDAHTASLLGTAMILSRLRDRLRGQVRMVFQPSEEKLPGGAQAMIREGVLEASDGIPAPAVVFAQHVQPDLPVGTIGVRSGMYMASADELYITVRAEGGHAAAPHRLAADGVLVAAHIIVALQSVVSRNAPPDVPTVLSIGRVLAEGATNVLPPTVRMEGTFRAMDEDWRFRAHALIRRVVEQTARAFGAEADVEIVVGYPALYNHEEPTALVREAAREYVGPERVVELEPWFASEDFAYFLQQRPGCFYRIGTGNPEKGIVYGLHTPRFTIDEEALRIAPGFMAYLTWRYLQSAA</sequence>
<dbReference type="SUPFAM" id="SSF55031">
    <property type="entry name" value="Bacterial exopeptidase dimerisation domain"/>
    <property type="match status" value="1"/>
</dbReference>
<dbReference type="STRING" id="518766.Rmar_0545"/>
<organism evidence="3 4">
    <name type="scientific">Rhodothermus marinus (strain ATCC 43812 / DSM 4252 / R-10)</name>
    <name type="common">Rhodothermus obamensis</name>
    <dbReference type="NCBI Taxonomy" id="518766"/>
    <lineage>
        <taxon>Bacteria</taxon>
        <taxon>Pseudomonadati</taxon>
        <taxon>Rhodothermota</taxon>
        <taxon>Rhodothermia</taxon>
        <taxon>Rhodothermales</taxon>
        <taxon>Rhodothermaceae</taxon>
        <taxon>Rhodothermus</taxon>
    </lineage>
</organism>
<dbReference type="Pfam" id="PF01546">
    <property type="entry name" value="Peptidase_M20"/>
    <property type="match status" value="1"/>
</dbReference>
<proteinExistence type="predicted"/>
<evidence type="ECO:0000313" key="4">
    <source>
        <dbReference type="Proteomes" id="UP000002221"/>
    </source>
</evidence>
<evidence type="ECO:0000313" key="3">
    <source>
        <dbReference type="EMBL" id="ACY47446.1"/>
    </source>
</evidence>
<dbReference type="PANTHER" id="PTHR11014">
    <property type="entry name" value="PEPTIDASE M20 FAMILY MEMBER"/>
    <property type="match status" value="1"/>
</dbReference>
<dbReference type="PANTHER" id="PTHR11014:SF63">
    <property type="entry name" value="METALLOPEPTIDASE, PUTATIVE (AFU_ORTHOLOGUE AFUA_6G09600)-RELATED"/>
    <property type="match status" value="1"/>
</dbReference>
<gene>
    <name evidence="3" type="ordered locus">Rmar_0545</name>
</gene>
<dbReference type="GO" id="GO:0050118">
    <property type="term" value="F:N-acetyldiaminopimelate deacetylase activity"/>
    <property type="evidence" value="ECO:0007669"/>
    <property type="project" value="UniProtKB-ARBA"/>
</dbReference>
<dbReference type="GO" id="GO:0046872">
    <property type="term" value="F:metal ion binding"/>
    <property type="evidence" value="ECO:0007669"/>
    <property type="project" value="UniProtKB-KW"/>
</dbReference>
<feature type="binding site" evidence="2">
    <location>
        <position position="105"/>
    </location>
    <ligand>
        <name>Mn(2+)</name>
        <dbReference type="ChEBI" id="CHEBI:29035"/>
        <label>2</label>
    </ligand>
</feature>
<name>D0MEZ6_RHOM4</name>
<dbReference type="OrthoDB" id="9776731at2"/>
<dbReference type="eggNOG" id="COG1473">
    <property type="taxonomic scope" value="Bacteria"/>
</dbReference>
<keyword evidence="2" id="KW-0464">Manganese</keyword>
<dbReference type="Gene3D" id="3.30.70.360">
    <property type="match status" value="1"/>
</dbReference>
<evidence type="ECO:0000256" key="1">
    <source>
        <dbReference type="ARBA" id="ARBA00022801"/>
    </source>
</evidence>
<dbReference type="FunFam" id="3.30.70.360:FF:000001">
    <property type="entry name" value="N-acetyldiaminopimelate deacetylase"/>
    <property type="match status" value="1"/>
</dbReference>
<dbReference type="EMBL" id="CP001807">
    <property type="protein sequence ID" value="ACY47446.1"/>
    <property type="molecule type" value="Genomic_DNA"/>
</dbReference>
<dbReference type="InterPro" id="IPR017439">
    <property type="entry name" value="Amidohydrolase"/>
</dbReference>
<dbReference type="KEGG" id="rmr:Rmar_0545"/>
<feature type="binding site" evidence="2">
    <location>
        <position position="103"/>
    </location>
    <ligand>
        <name>Mn(2+)</name>
        <dbReference type="ChEBI" id="CHEBI:29035"/>
        <label>2</label>
    </ligand>
</feature>
<dbReference type="SUPFAM" id="SSF53187">
    <property type="entry name" value="Zn-dependent exopeptidases"/>
    <property type="match status" value="1"/>
</dbReference>
<dbReference type="GO" id="GO:0019877">
    <property type="term" value="P:diaminopimelate biosynthetic process"/>
    <property type="evidence" value="ECO:0007669"/>
    <property type="project" value="UniProtKB-ARBA"/>
</dbReference>